<gene>
    <name evidence="1" type="ORF">KRR39_01695</name>
</gene>
<reference evidence="1" key="1">
    <citation type="submission" date="2021-06" db="EMBL/GenBank/DDBJ databases">
        <title>Complete genome sequence of Nocardioides sp. G188.</title>
        <authorList>
            <person name="Im W.-T."/>
        </authorList>
    </citation>
    <scope>NUCLEOTIDE SEQUENCE</scope>
    <source>
        <strain evidence="1">G188</strain>
    </source>
</reference>
<sequence>MREDITLVLHHVRNVLREYAGACSATIPAREMNA</sequence>
<name>A0A975T0F3_9ACTN</name>
<dbReference type="Proteomes" id="UP000683575">
    <property type="component" value="Chromosome"/>
</dbReference>
<protein>
    <submittedName>
        <fullName evidence="1">Class II D-tagatose-bisphosphate aldolase, non-catalytic subunit</fullName>
    </submittedName>
</protein>
<dbReference type="EMBL" id="CP077062">
    <property type="protein sequence ID" value="QWZ08604.1"/>
    <property type="molecule type" value="Genomic_DNA"/>
</dbReference>
<accession>A0A975T0F3</accession>
<evidence type="ECO:0000313" key="2">
    <source>
        <dbReference type="Proteomes" id="UP000683575"/>
    </source>
</evidence>
<dbReference type="RefSeq" id="WP_216940156.1">
    <property type="nucleotide sequence ID" value="NZ_CP077062.1"/>
</dbReference>
<evidence type="ECO:0000313" key="1">
    <source>
        <dbReference type="EMBL" id="QWZ08604.1"/>
    </source>
</evidence>
<proteinExistence type="predicted"/>
<organism evidence="1 2">
    <name type="scientific">Nocardioides panacis</name>
    <dbReference type="NCBI Taxonomy" id="2849501"/>
    <lineage>
        <taxon>Bacteria</taxon>
        <taxon>Bacillati</taxon>
        <taxon>Actinomycetota</taxon>
        <taxon>Actinomycetes</taxon>
        <taxon>Propionibacteriales</taxon>
        <taxon>Nocardioidaceae</taxon>
        <taxon>Nocardioides</taxon>
    </lineage>
</organism>
<dbReference type="KEGG" id="nps:KRR39_01695"/>
<dbReference type="AlphaFoldDB" id="A0A975T0F3"/>
<keyword evidence="2" id="KW-1185">Reference proteome</keyword>